<evidence type="ECO:0000256" key="2">
    <source>
        <dbReference type="ARBA" id="ARBA00022475"/>
    </source>
</evidence>
<sequence>MTEGNQTGPTAEVRQSVKGSPHGDSLLSWWLASAIVGADIGTSVFYTTGVIFPLVSFAAPAIIGVVCLLMWFFKATYEEGCAVSPFNGGAYIMVLQTIGKRFAIFVGALTILSYLATAAVSALSGAFYIDSIDNIMNWPLSSIVLTAIAPVIIFGLLNIVGIKEPAMIVFLIALFHFSLLLYMDVKGVMMLVEKQVDLSKFLTCYPKITPEHMVHGFAAAFLGITGFESAAQIVEQLKTPTWRTLKQIYLCVVILVGITAPLTSLLCLSLLDAQQIESFKNSLLSGLAYVEGGKQLLIVLVVDAALVLFAAVNTAYVGCIGLCTTMAKQGNLPAFILRRWADKFPMLQGYPFVCLPFMVVCAFMICILPGQVDNLGQVYGMAFLAVMCSFCLGVIMLRVRMPLKVERAPFKSKLTITINNLKLPIPPMIGLLALFFGEVVLLFSAESARSLGFQILGVIIIVMCFYRMGVLEGRLRELPDLRLGMGKFVNQEEIPEGLPTFVLCTGGAKARSLATMLIKLLEQEEPGPKEIIIFHAEEESARRGMMHELLQRVVSQQIAPSFRNHDVVLTVKILPETLVDGLIYLKKAHPFSKVFIGTGSDPDLADRYARDLESNLGVSVVNIGRPTLLERLGSSKQS</sequence>
<reference evidence="8" key="1">
    <citation type="submission" date="2021-02" db="EMBL/GenBank/DDBJ databases">
        <title>Genome-Resolved Metagenomics of a Microbial Community Performing Photosynthetic Biological Nutrient Removal.</title>
        <authorList>
            <person name="Mcdaniel E.A."/>
        </authorList>
    </citation>
    <scope>NUCLEOTIDE SEQUENCE</scope>
    <source>
        <strain evidence="8">UWPOB_OBS1</strain>
    </source>
</reference>
<dbReference type="Pfam" id="PF13520">
    <property type="entry name" value="AA_permease_2"/>
    <property type="match status" value="1"/>
</dbReference>
<evidence type="ECO:0000313" key="8">
    <source>
        <dbReference type="EMBL" id="MBN8659722.1"/>
    </source>
</evidence>
<dbReference type="EMBL" id="JAFLCK010000005">
    <property type="protein sequence ID" value="MBN8659722.1"/>
    <property type="molecule type" value="Genomic_DNA"/>
</dbReference>
<proteinExistence type="predicted"/>
<feature type="transmembrane region" description="Helical" evidence="7">
    <location>
        <begin position="347"/>
        <end position="372"/>
    </location>
</feature>
<evidence type="ECO:0000256" key="3">
    <source>
        <dbReference type="ARBA" id="ARBA00022692"/>
    </source>
</evidence>
<dbReference type="InterPro" id="IPR050367">
    <property type="entry name" value="APC_superfamily"/>
</dbReference>
<dbReference type="InterPro" id="IPR002293">
    <property type="entry name" value="AA/rel_permease1"/>
</dbReference>
<dbReference type="PANTHER" id="PTHR42770:SF7">
    <property type="entry name" value="MEMBRANE PROTEIN"/>
    <property type="match status" value="1"/>
</dbReference>
<feature type="transmembrane region" description="Helical" evidence="7">
    <location>
        <begin position="420"/>
        <end position="445"/>
    </location>
</feature>
<evidence type="ECO:0000313" key="9">
    <source>
        <dbReference type="Proteomes" id="UP000664277"/>
    </source>
</evidence>
<accession>A0A8J7P9E3</accession>
<name>A0A8J7P9E3_9BACT</name>
<evidence type="ECO:0000256" key="5">
    <source>
        <dbReference type="ARBA" id="ARBA00023136"/>
    </source>
</evidence>
<dbReference type="AlphaFoldDB" id="A0A8J7P9E3"/>
<feature type="transmembrane region" description="Helical" evidence="7">
    <location>
        <begin position="54"/>
        <end position="73"/>
    </location>
</feature>
<dbReference type="PANTHER" id="PTHR42770">
    <property type="entry name" value="AMINO ACID TRANSPORTER-RELATED"/>
    <property type="match status" value="1"/>
</dbReference>
<evidence type="ECO:0000256" key="4">
    <source>
        <dbReference type="ARBA" id="ARBA00022989"/>
    </source>
</evidence>
<feature type="transmembrane region" description="Helical" evidence="7">
    <location>
        <begin position="296"/>
        <end position="326"/>
    </location>
</feature>
<evidence type="ECO:0000256" key="1">
    <source>
        <dbReference type="ARBA" id="ARBA00004651"/>
    </source>
</evidence>
<keyword evidence="4 7" id="KW-1133">Transmembrane helix</keyword>
<dbReference type="GO" id="GO:0022857">
    <property type="term" value="F:transmembrane transporter activity"/>
    <property type="evidence" value="ECO:0007669"/>
    <property type="project" value="InterPro"/>
</dbReference>
<feature type="region of interest" description="Disordered" evidence="6">
    <location>
        <begin position="1"/>
        <end position="20"/>
    </location>
</feature>
<protein>
    <submittedName>
        <fullName evidence="8">APC family permease</fullName>
    </submittedName>
</protein>
<feature type="transmembrane region" description="Helical" evidence="7">
    <location>
        <begin position="166"/>
        <end position="185"/>
    </location>
</feature>
<feature type="transmembrane region" description="Helical" evidence="7">
    <location>
        <begin position="451"/>
        <end position="469"/>
    </location>
</feature>
<comment type="caution">
    <text evidence="8">The sequence shown here is derived from an EMBL/GenBank/DDBJ whole genome shotgun (WGS) entry which is preliminary data.</text>
</comment>
<keyword evidence="2" id="KW-1003">Cell membrane</keyword>
<feature type="transmembrane region" description="Helical" evidence="7">
    <location>
        <begin position="140"/>
        <end position="160"/>
    </location>
</feature>
<keyword evidence="5 7" id="KW-0472">Membrane</keyword>
<gene>
    <name evidence="8" type="ORF">J0M35_05125</name>
</gene>
<feature type="transmembrane region" description="Helical" evidence="7">
    <location>
        <begin position="248"/>
        <end position="271"/>
    </location>
</feature>
<dbReference type="Proteomes" id="UP000664277">
    <property type="component" value="Unassembled WGS sequence"/>
</dbReference>
<feature type="transmembrane region" description="Helical" evidence="7">
    <location>
        <begin position="378"/>
        <end position="399"/>
    </location>
</feature>
<evidence type="ECO:0000256" key="6">
    <source>
        <dbReference type="SAM" id="MobiDB-lite"/>
    </source>
</evidence>
<feature type="transmembrane region" description="Helical" evidence="7">
    <location>
        <begin position="102"/>
        <end position="128"/>
    </location>
</feature>
<dbReference type="GO" id="GO:0005886">
    <property type="term" value="C:plasma membrane"/>
    <property type="evidence" value="ECO:0007669"/>
    <property type="project" value="UniProtKB-SubCell"/>
</dbReference>
<keyword evidence="3 7" id="KW-0812">Transmembrane</keyword>
<organism evidence="8 9">
    <name type="scientific">Candidatus Obscuribacter phosphatis</name>
    <dbReference type="NCBI Taxonomy" id="1906157"/>
    <lineage>
        <taxon>Bacteria</taxon>
        <taxon>Bacillati</taxon>
        <taxon>Candidatus Melainabacteria</taxon>
        <taxon>Candidatus Obscuribacterales</taxon>
        <taxon>Candidatus Obscuribacteraceae</taxon>
        <taxon>Candidatus Obscuribacter</taxon>
    </lineage>
</organism>
<evidence type="ECO:0000256" key="7">
    <source>
        <dbReference type="SAM" id="Phobius"/>
    </source>
</evidence>
<comment type="subcellular location">
    <subcellularLocation>
        <location evidence="1">Cell membrane</location>
        <topology evidence="1">Multi-pass membrane protein</topology>
    </subcellularLocation>
</comment>
<dbReference type="Gene3D" id="1.20.1740.10">
    <property type="entry name" value="Amino acid/polyamine transporter I"/>
    <property type="match status" value="1"/>
</dbReference>